<sequence>MVSTRDRLKQMKENLVSPLKIHRKPSSKKANLEMGNSEDRLTKETMLTRSSIVILVMPNP</sequence>
<accession>A0A7J7NGM8</accession>
<dbReference type="AlphaFoldDB" id="A0A7J7NGM8"/>
<reference evidence="1 2" key="1">
    <citation type="journal article" date="2020" name="IScience">
        <title>Genome Sequencing of the Endangered Kingdonia uniflora (Circaeasteraceae, Ranunculales) Reveals Potential Mechanisms of Evolutionary Specialization.</title>
        <authorList>
            <person name="Sun Y."/>
            <person name="Deng T."/>
            <person name="Zhang A."/>
            <person name="Moore M.J."/>
            <person name="Landis J.B."/>
            <person name="Lin N."/>
            <person name="Zhang H."/>
            <person name="Zhang X."/>
            <person name="Huang J."/>
            <person name="Zhang X."/>
            <person name="Sun H."/>
            <person name="Wang H."/>
        </authorList>
    </citation>
    <scope>NUCLEOTIDE SEQUENCE [LARGE SCALE GENOMIC DNA]</scope>
    <source>
        <strain evidence="1">TB1705</strain>
        <tissue evidence="1">Leaf</tissue>
    </source>
</reference>
<comment type="caution">
    <text evidence="1">The sequence shown here is derived from an EMBL/GenBank/DDBJ whole genome shotgun (WGS) entry which is preliminary data.</text>
</comment>
<organism evidence="1 2">
    <name type="scientific">Kingdonia uniflora</name>
    <dbReference type="NCBI Taxonomy" id="39325"/>
    <lineage>
        <taxon>Eukaryota</taxon>
        <taxon>Viridiplantae</taxon>
        <taxon>Streptophyta</taxon>
        <taxon>Embryophyta</taxon>
        <taxon>Tracheophyta</taxon>
        <taxon>Spermatophyta</taxon>
        <taxon>Magnoliopsida</taxon>
        <taxon>Ranunculales</taxon>
        <taxon>Circaeasteraceae</taxon>
        <taxon>Kingdonia</taxon>
    </lineage>
</organism>
<feature type="non-terminal residue" evidence="1">
    <location>
        <position position="60"/>
    </location>
</feature>
<gene>
    <name evidence="1" type="ORF">GIB67_042380</name>
</gene>
<dbReference type="EMBL" id="JACGCM010000797">
    <property type="protein sequence ID" value="KAF6166307.1"/>
    <property type="molecule type" value="Genomic_DNA"/>
</dbReference>
<dbReference type="Proteomes" id="UP000541444">
    <property type="component" value="Unassembled WGS sequence"/>
</dbReference>
<name>A0A7J7NGM8_9MAGN</name>
<protein>
    <submittedName>
        <fullName evidence="1">Uncharacterized protein</fullName>
    </submittedName>
</protein>
<proteinExistence type="predicted"/>
<evidence type="ECO:0000313" key="1">
    <source>
        <dbReference type="EMBL" id="KAF6166307.1"/>
    </source>
</evidence>
<keyword evidence="2" id="KW-1185">Reference proteome</keyword>
<evidence type="ECO:0000313" key="2">
    <source>
        <dbReference type="Proteomes" id="UP000541444"/>
    </source>
</evidence>